<evidence type="ECO:0000313" key="2">
    <source>
        <dbReference type="EMBL" id="ANY80767.1"/>
    </source>
</evidence>
<feature type="chain" id="PRO_5008536231" evidence="1">
    <location>
        <begin position="21"/>
        <end position="98"/>
    </location>
</feature>
<sequence>MRNAAIVAVLTIGLTGQATAQSNPAPANGAVAASRSEMRELIEATQAAAKASRENVDYARVVPDLLYQILTKLDKIETKLDKVETTLKETQAAAARRR</sequence>
<organism evidence="2">
    <name type="scientific">Microvirga ossetica</name>
    <dbReference type="NCBI Taxonomy" id="1882682"/>
    <lineage>
        <taxon>Bacteria</taxon>
        <taxon>Pseudomonadati</taxon>
        <taxon>Pseudomonadota</taxon>
        <taxon>Alphaproteobacteria</taxon>
        <taxon>Hyphomicrobiales</taxon>
        <taxon>Methylobacteriaceae</taxon>
        <taxon>Microvirga</taxon>
    </lineage>
</organism>
<dbReference type="AlphaFoldDB" id="A0A1B2ELE1"/>
<gene>
    <name evidence="2" type="ORF">BB934_23140</name>
</gene>
<keyword evidence="1" id="KW-0732">Signal</keyword>
<reference evidence="2" key="1">
    <citation type="submission" date="2016-07" db="EMBL/GenBank/DDBJ databases">
        <title>Microvirga ossetica sp. nov. a new species of rhizobia isolated from root nodules of the legume species Vicia alpestris Steven originated from North Ossetia region in the Caucasus.</title>
        <authorList>
            <person name="Safronova V.I."/>
            <person name="Kuznetsova I.G."/>
            <person name="Sazanova A.L."/>
            <person name="Belimov A."/>
            <person name="Andronov E."/>
            <person name="Osledkin Y.S."/>
            <person name="Onishchuk O.P."/>
            <person name="Kurchak O.N."/>
            <person name="Shaposhnikov A.I."/>
            <person name="Willems A."/>
            <person name="Tikhonovich I.A."/>
        </authorList>
    </citation>
    <scope>NUCLEOTIDE SEQUENCE [LARGE SCALE GENOMIC DNA]</scope>
    <source>
        <strain evidence="2">V5/3M</strain>
    </source>
</reference>
<accession>A0A1B2ELE1</accession>
<dbReference type="EMBL" id="CP016616">
    <property type="protein sequence ID" value="ANY80767.1"/>
    <property type="molecule type" value="Genomic_DNA"/>
</dbReference>
<dbReference type="KEGG" id="moc:BB934_23140"/>
<feature type="signal peptide" evidence="1">
    <location>
        <begin position="1"/>
        <end position="20"/>
    </location>
</feature>
<protein>
    <submittedName>
        <fullName evidence="2">Uncharacterized protein</fullName>
    </submittedName>
</protein>
<dbReference type="RefSeq" id="WP_099511838.1">
    <property type="nucleotide sequence ID" value="NZ_CP016616.1"/>
</dbReference>
<evidence type="ECO:0000256" key="1">
    <source>
        <dbReference type="SAM" id="SignalP"/>
    </source>
</evidence>
<name>A0A1B2ELE1_9HYPH</name>
<dbReference type="OrthoDB" id="8020772at2"/>
<proteinExistence type="predicted"/>